<accession>A0A6J4IY71</accession>
<evidence type="ECO:0000313" key="2">
    <source>
        <dbReference type="EMBL" id="CAA9263117.1"/>
    </source>
</evidence>
<organism evidence="2">
    <name type="scientific">uncultured Actinomycetospora sp</name>
    <dbReference type="NCBI Taxonomy" id="1135996"/>
    <lineage>
        <taxon>Bacteria</taxon>
        <taxon>Bacillati</taxon>
        <taxon>Actinomycetota</taxon>
        <taxon>Actinomycetes</taxon>
        <taxon>Pseudonocardiales</taxon>
        <taxon>Pseudonocardiaceae</taxon>
        <taxon>Actinomycetospora</taxon>
        <taxon>environmental samples</taxon>
    </lineage>
</organism>
<dbReference type="EMBL" id="CADCTH010000332">
    <property type="protein sequence ID" value="CAA9263117.1"/>
    <property type="molecule type" value="Genomic_DNA"/>
</dbReference>
<feature type="compositionally biased region" description="Basic residues" evidence="1">
    <location>
        <begin position="19"/>
        <end position="28"/>
    </location>
</feature>
<dbReference type="AlphaFoldDB" id="A0A6J4IY71"/>
<gene>
    <name evidence="2" type="ORF">AVDCRST_MAG54-2586</name>
</gene>
<proteinExistence type="predicted"/>
<evidence type="ECO:0000256" key="1">
    <source>
        <dbReference type="SAM" id="MobiDB-lite"/>
    </source>
</evidence>
<feature type="non-terminal residue" evidence="2">
    <location>
        <position position="280"/>
    </location>
</feature>
<reference evidence="2" key="1">
    <citation type="submission" date="2020-02" db="EMBL/GenBank/DDBJ databases">
        <authorList>
            <person name="Meier V. D."/>
        </authorList>
    </citation>
    <scope>NUCLEOTIDE SEQUENCE</scope>
    <source>
        <strain evidence="2">AVDCRST_MAG54</strain>
    </source>
</reference>
<name>A0A6J4IY71_9PSEU</name>
<sequence>ARAARAGAGLRGPGAGVRRAPRRGRRAAGRGDGARGEPGARRQCAVARAGPRPLARGRHGGRAPRVRRRRRPAPSRRSHEPDPWMGRAGGAADGVPLRRPGAARGAARLRRAGPGAQPGGAAPLRRRRRGRVRRRSRPGARHRGRDPAAPALLPPPAALLPARAHGARRPRPRAARGPGLGRRHRGDPVGGVVPRAVAWPRGAGAAPAARRHGRAAGPARARRDRARDGGAAPRRGRPGQSGDRRAPGPVAAHRRDARREPAGEDRGDEPGRAAETAPGL</sequence>
<feature type="compositionally biased region" description="Basic residues" evidence="1">
    <location>
        <begin position="55"/>
        <end position="76"/>
    </location>
</feature>
<feature type="compositionally biased region" description="Low complexity" evidence="1">
    <location>
        <begin position="194"/>
        <end position="208"/>
    </location>
</feature>
<feature type="compositionally biased region" description="Basic residues" evidence="1">
    <location>
        <begin position="209"/>
        <end position="224"/>
    </location>
</feature>
<protein>
    <submittedName>
        <fullName evidence="2">Uncharacterized protein</fullName>
    </submittedName>
</protein>
<feature type="compositionally biased region" description="Basic and acidic residues" evidence="1">
    <location>
        <begin position="253"/>
        <end position="272"/>
    </location>
</feature>
<feature type="compositionally biased region" description="Basic residues" evidence="1">
    <location>
        <begin position="124"/>
        <end position="144"/>
    </location>
</feature>
<feature type="compositionally biased region" description="Basic residues" evidence="1">
    <location>
        <begin position="165"/>
        <end position="174"/>
    </location>
</feature>
<feature type="region of interest" description="Disordered" evidence="1">
    <location>
        <begin position="1"/>
        <end position="280"/>
    </location>
</feature>
<feature type="non-terminal residue" evidence="2">
    <location>
        <position position="1"/>
    </location>
</feature>
<feature type="compositionally biased region" description="Low complexity" evidence="1">
    <location>
        <begin position="97"/>
        <end position="123"/>
    </location>
</feature>